<keyword evidence="1" id="KW-1133">Transmembrane helix</keyword>
<protein>
    <recommendedName>
        <fullName evidence="4">Beta-carotene 15,15'-monooxygenase</fullName>
    </recommendedName>
</protein>
<dbReference type="RefSeq" id="WP_068701796.1">
    <property type="nucleotide sequence ID" value="NZ_MAKX01000001.1"/>
</dbReference>
<dbReference type="AlphaFoldDB" id="A0A1B9Y0U0"/>
<feature type="transmembrane region" description="Helical" evidence="1">
    <location>
        <begin position="203"/>
        <end position="221"/>
    </location>
</feature>
<dbReference type="Proteomes" id="UP000093186">
    <property type="component" value="Unassembled WGS sequence"/>
</dbReference>
<feature type="transmembrane region" description="Helical" evidence="1">
    <location>
        <begin position="12"/>
        <end position="30"/>
    </location>
</feature>
<dbReference type="EMBL" id="MAKX01000001">
    <property type="protein sequence ID" value="OCK43438.1"/>
    <property type="molecule type" value="Genomic_DNA"/>
</dbReference>
<feature type="transmembrane region" description="Helical" evidence="1">
    <location>
        <begin position="154"/>
        <end position="174"/>
    </location>
</feature>
<dbReference type="InterPro" id="IPR045625">
    <property type="entry name" value="DUF6427"/>
</dbReference>
<keyword evidence="1" id="KW-0472">Membrane</keyword>
<name>A0A1B9Y0U0_9FLAO</name>
<comment type="caution">
    <text evidence="2">The sequence shown here is derived from an EMBL/GenBank/DDBJ whole genome shotgun (WGS) entry which is preliminary data.</text>
</comment>
<feature type="transmembrane region" description="Helical" evidence="1">
    <location>
        <begin position="42"/>
        <end position="61"/>
    </location>
</feature>
<feature type="transmembrane region" description="Helical" evidence="1">
    <location>
        <begin position="281"/>
        <end position="299"/>
    </location>
</feature>
<feature type="transmembrane region" description="Helical" evidence="1">
    <location>
        <begin position="67"/>
        <end position="99"/>
    </location>
</feature>
<reference evidence="2 3" key="1">
    <citation type="submission" date="2016-06" db="EMBL/GenBank/DDBJ databases">
        <title>Draft Genome Sequence of Tenacibaculum soleae UCD-KL19.</title>
        <authorList>
            <person name="Eisen J.A."/>
            <person name="Coil D.A."/>
            <person name="Lujan K.M."/>
        </authorList>
    </citation>
    <scope>NUCLEOTIDE SEQUENCE [LARGE SCALE GENOMIC DNA]</scope>
    <source>
        <strain evidence="2 3">UCD-KL19</strain>
    </source>
</reference>
<organism evidence="2 3">
    <name type="scientific">Tenacibaculum soleae</name>
    <dbReference type="NCBI Taxonomy" id="447689"/>
    <lineage>
        <taxon>Bacteria</taxon>
        <taxon>Pseudomonadati</taxon>
        <taxon>Bacteroidota</taxon>
        <taxon>Flavobacteriia</taxon>
        <taxon>Flavobacteriales</taxon>
        <taxon>Flavobacteriaceae</taxon>
        <taxon>Tenacibaculum</taxon>
    </lineage>
</organism>
<evidence type="ECO:0008006" key="4">
    <source>
        <dbReference type="Google" id="ProtNLM"/>
    </source>
</evidence>
<feature type="transmembrane region" description="Helical" evidence="1">
    <location>
        <begin position="257"/>
        <end position="274"/>
    </location>
</feature>
<sequence length="300" mass="35251">MLANFFGKSKPVNFLVIFTLFLVYFFLHFFYTEISFNSIKELFYFVVIFAVFNFILAKNQLTFDNSYAFLFFVILIGFFPTVIKINYTLYATITILLFLRKVYSLQSSKNTLHKLFDGGLWLGISFLIEPYTAVFAILLYASTYLHQRFTYQTLLTPLISFGSVIFLFFTYCFWYEKTADFYLLFNWSYLYNIDLYLSTKYLFPNIIIGIFVILAFMLKSPKALAVLNTFRKNWILTFIHLTTSIIVVLLINPKNGSELLFLFFPTAVILANGLELFQKKWFVDVLLLLFLISSILIIFI</sequence>
<keyword evidence="3" id="KW-1185">Reference proteome</keyword>
<dbReference type="STRING" id="447689.BA195_01680"/>
<accession>A0A1B9Y0U0</accession>
<feature type="transmembrane region" description="Helical" evidence="1">
    <location>
        <begin position="120"/>
        <end position="142"/>
    </location>
</feature>
<evidence type="ECO:0000256" key="1">
    <source>
        <dbReference type="SAM" id="Phobius"/>
    </source>
</evidence>
<proteinExistence type="predicted"/>
<dbReference type="Pfam" id="PF19992">
    <property type="entry name" value="DUF6427"/>
    <property type="match status" value="1"/>
</dbReference>
<keyword evidence="1" id="KW-0812">Transmembrane</keyword>
<evidence type="ECO:0000313" key="3">
    <source>
        <dbReference type="Proteomes" id="UP000093186"/>
    </source>
</evidence>
<gene>
    <name evidence="2" type="ORF">BA195_01680</name>
</gene>
<feature type="transmembrane region" description="Helical" evidence="1">
    <location>
        <begin position="233"/>
        <end position="251"/>
    </location>
</feature>
<evidence type="ECO:0000313" key="2">
    <source>
        <dbReference type="EMBL" id="OCK43438.1"/>
    </source>
</evidence>